<feature type="transmembrane region" description="Helical" evidence="5">
    <location>
        <begin position="276"/>
        <end position="293"/>
    </location>
</feature>
<comment type="subcellular location">
    <subcellularLocation>
        <location evidence="1">Membrane</location>
        <topology evidence="1">Multi-pass membrane protein</topology>
    </subcellularLocation>
</comment>
<feature type="transmembrane region" description="Helical" evidence="5">
    <location>
        <begin position="12"/>
        <end position="32"/>
    </location>
</feature>
<dbReference type="InterPro" id="IPR050638">
    <property type="entry name" value="AA-Vitamin_Transporters"/>
</dbReference>
<keyword evidence="4 5" id="KW-0472">Membrane</keyword>
<gene>
    <name evidence="7" type="ORF">METZ01_LOCUS97496</name>
</gene>
<feature type="transmembrane region" description="Helical" evidence="5">
    <location>
        <begin position="221"/>
        <end position="239"/>
    </location>
</feature>
<dbReference type="EMBL" id="UINC01009999">
    <property type="protein sequence ID" value="SVA44642.1"/>
    <property type="molecule type" value="Genomic_DNA"/>
</dbReference>
<evidence type="ECO:0000256" key="3">
    <source>
        <dbReference type="ARBA" id="ARBA00022989"/>
    </source>
</evidence>
<keyword evidence="3 5" id="KW-1133">Transmembrane helix</keyword>
<dbReference type="AlphaFoldDB" id="A0A381VWN4"/>
<dbReference type="SUPFAM" id="SSF103481">
    <property type="entry name" value="Multidrug resistance efflux transporter EmrE"/>
    <property type="match status" value="2"/>
</dbReference>
<proteinExistence type="predicted"/>
<feature type="transmembrane region" description="Helical" evidence="5">
    <location>
        <begin position="160"/>
        <end position="177"/>
    </location>
</feature>
<evidence type="ECO:0000256" key="4">
    <source>
        <dbReference type="ARBA" id="ARBA00023136"/>
    </source>
</evidence>
<feature type="transmembrane region" description="Helical" evidence="5">
    <location>
        <begin position="129"/>
        <end position="148"/>
    </location>
</feature>
<reference evidence="7" key="1">
    <citation type="submission" date="2018-05" db="EMBL/GenBank/DDBJ databases">
        <authorList>
            <person name="Lanie J.A."/>
            <person name="Ng W.-L."/>
            <person name="Kazmierczak K.M."/>
            <person name="Andrzejewski T.M."/>
            <person name="Davidsen T.M."/>
            <person name="Wayne K.J."/>
            <person name="Tettelin H."/>
            <person name="Glass J.I."/>
            <person name="Rusch D."/>
            <person name="Podicherti R."/>
            <person name="Tsui H.-C.T."/>
            <person name="Winkler M.E."/>
        </authorList>
    </citation>
    <scope>NUCLEOTIDE SEQUENCE</scope>
</reference>
<keyword evidence="2 5" id="KW-0812">Transmembrane</keyword>
<dbReference type="GO" id="GO:0016020">
    <property type="term" value="C:membrane"/>
    <property type="evidence" value="ECO:0007669"/>
    <property type="project" value="UniProtKB-SubCell"/>
</dbReference>
<dbReference type="Gene3D" id="1.10.3730.20">
    <property type="match status" value="1"/>
</dbReference>
<evidence type="ECO:0000259" key="6">
    <source>
        <dbReference type="Pfam" id="PF00892"/>
    </source>
</evidence>
<protein>
    <recommendedName>
        <fullName evidence="6">EamA domain-containing protein</fullName>
    </recommendedName>
</protein>
<name>A0A381VWN4_9ZZZZ</name>
<evidence type="ECO:0000256" key="2">
    <source>
        <dbReference type="ARBA" id="ARBA00022692"/>
    </source>
</evidence>
<dbReference type="InterPro" id="IPR037185">
    <property type="entry name" value="EmrE-like"/>
</dbReference>
<feature type="domain" description="EamA" evidence="6">
    <location>
        <begin position="9"/>
        <end position="146"/>
    </location>
</feature>
<evidence type="ECO:0000256" key="1">
    <source>
        <dbReference type="ARBA" id="ARBA00004141"/>
    </source>
</evidence>
<feature type="transmembrane region" description="Helical" evidence="5">
    <location>
        <begin position="38"/>
        <end position="62"/>
    </location>
</feature>
<feature type="domain" description="EamA" evidence="6">
    <location>
        <begin position="159"/>
        <end position="293"/>
    </location>
</feature>
<feature type="transmembrane region" description="Helical" evidence="5">
    <location>
        <begin position="101"/>
        <end position="117"/>
    </location>
</feature>
<organism evidence="7">
    <name type="scientific">marine metagenome</name>
    <dbReference type="NCBI Taxonomy" id="408172"/>
    <lineage>
        <taxon>unclassified sequences</taxon>
        <taxon>metagenomes</taxon>
        <taxon>ecological metagenomes</taxon>
    </lineage>
</organism>
<dbReference type="InterPro" id="IPR000620">
    <property type="entry name" value="EamA_dom"/>
</dbReference>
<accession>A0A381VWN4</accession>
<dbReference type="Pfam" id="PF00892">
    <property type="entry name" value="EamA"/>
    <property type="match status" value="2"/>
</dbReference>
<feature type="transmembrane region" description="Helical" evidence="5">
    <location>
        <begin position="189"/>
        <end position="209"/>
    </location>
</feature>
<sequence>MNKNKLNTLGLIHLCIVYVLWGSTYLAIRIAVQDGSGFPPMIMSATRVFAGSLILFGIARFVKQESFHLTRNDTIVLAISGLALWWIGNGLVALAETKVDSGYTALIVSCTPIWVAIIESRLDRKRPSLQLMISLFIGIAGIAVLNWPTISGGKIGDLRGAFMLIVAGLSWGAGSVYQKRSNIQSSPEISSAVQQVFGGIALFVTSLLINEPALSPSVSAWWAWGYLIIFGSVIAFTSFVKALTLLPPNVVFTYAYVNPVIAVILGYIILNEPVTRWTLGGATLVIIGVLGVFKDQQKTMSLSH</sequence>
<feature type="transmembrane region" description="Helical" evidence="5">
    <location>
        <begin position="251"/>
        <end position="270"/>
    </location>
</feature>
<dbReference type="PANTHER" id="PTHR32322:SF2">
    <property type="entry name" value="EAMA DOMAIN-CONTAINING PROTEIN"/>
    <property type="match status" value="1"/>
</dbReference>
<evidence type="ECO:0000256" key="5">
    <source>
        <dbReference type="SAM" id="Phobius"/>
    </source>
</evidence>
<dbReference type="PANTHER" id="PTHR32322">
    <property type="entry name" value="INNER MEMBRANE TRANSPORTER"/>
    <property type="match status" value="1"/>
</dbReference>
<feature type="transmembrane region" description="Helical" evidence="5">
    <location>
        <begin position="74"/>
        <end position="95"/>
    </location>
</feature>
<evidence type="ECO:0000313" key="7">
    <source>
        <dbReference type="EMBL" id="SVA44642.1"/>
    </source>
</evidence>